<comment type="caution">
    <text evidence="9">The sequence shown here is derived from an EMBL/GenBank/DDBJ whole genome shotgun (WGS) entry which is preliminary data.</text>
</comment>
<protein>
    <submittedName>
        <fullName evidence="9">Uncharacterized protein</fullName>
    </submittedName>
</protein>
<evidence type="ECO:0000256" key="3">
    <source>
        <dbReference type="ARBA" id="ARBA00022448"/>
    </source>
</evidence>
<keyword evidence="3 8" id="KW-0813">Transport</keyword>
<keyword evidence="10" id="KW-1185">Reference proteome</keyword>
<name>A0A8J1UA43_OWEFU</name>
<organism evidence="9 10">
    <name type="scientific">Owenia fusiformis</name>
    <name type="common">Polychaete worm</name>
    <dbReference type="NCBI Taxonomy" id="6347"/>
    <lineage>
        <taxon>Eukaryota</taxon>
        <taxon>Metazoa</taxon>
        <taxon>Spiralia</taxon>
        <taxon>Lophotrochozoa</taxon>
        <taxon>Annelida</taxon>
        <taxon>Polychaeta</taxon>
        <taxon>Sedentaria</taxon>
        <taxon>Canalipalpata</taxon>
        <taxon>Sabellida</taxon>
        <taxon>Oweniida</taxon>
        <taxon>Oweniidae</taxon>
        <taxon>Owenia</taxon>
    </lineage>
</organism>
<evidence type="ECO:0000256" key="7">
    <source>
        <dbReference type="ARBA" id="ARBA00023136"/>
    </source>
</evidence>
<dbReference type="AlphaFoldDB" id="A0A8J1UA43"/>
<keyword evidence="7" id="KW-0472">Membrane</keyword>
<keyword evidence="5" id="KW-0677">Repeat</keyword>
<evidence type="ECO:0000256" key="8">
    <source>
        <dbReference type="RuleBase" id="RU000488"/>
    </source>
</evidence>
<dbReference type="EMBL" id="CAIIXF020000009">
    <property type="protein sequence ID" value="CAH1795247.1"/>
    <property type="molecule type" value="Genomic_DNA"/>
</dbReference>
<comment type="similarity">
    <text evidence="2 8">Belongs to the mitochondrial carrier (TC 2.A.29) family.</text>
</comment>
<comment type="subcellular location">
    <subcellularLocation>
        <location evidence="1">Membrane</location>
        <topology evidence="1">Multi-pass membrane protein</topology>
    </subcellularLocation>
</comment>
<dbReference type="Proteomes" id="UP000749559">
    <property type="component" value="Unassembled WGS sequence"/>
</dbReference>
<dbReference type="SUPFAM" id="SSF103506">
    <property type="entry name" value="Mitochondrial carrier"/>
    <property type="match status" value="1"/>
</dbReference>
<evidence type="ECO:0000313" key="10">
    <source>
        <dbReference type="Proteomes" id="UP000749559"/>
    </source>
</evidence>
<dbReference type="InterPro" id="IPR018108">
    <property type="entry name" value="MCP_transmembrane"/>
</dbReference>
<dbReference type="InterPro" id="IPR023395">
    <property type="entry name" value="MCP_dom_sf"/>
</dbReference>
<evidence type="ECO:0000256" key="2">
    <source>
        <dbReference type="ARBA" id="ARBA00006375"/>
    </source>
</evidence>
<reference evidence="9" key="1">
    <citation type="submission" date="2022-03" db="EMBL/GenBank/DDBJ databases">
        <authorList>
            <person name="Martin C."/>
        </authorList>
    </citation>
    <scope>NUCLEOTIDE SEQUENCE</scope>
</reference>
<evidence type="ECO:0000256" key="4">
    <source>
        <dbReference type="ARBA" id="ARBA00022692"/>
    </source>
</evidence>
<feature type="non-terminal residue" evidence="9">
    <location>
        <position position="117"/>
    </location>
</feature>
<dbReference type="GO" id="GO:0016020">
    <property type="term" value="C:membrane"/>
    <property type="evidence" value="ECO:0007669"/>
    <property type="project" value="UniProtKB-SubCell"/>
</dbReference>
<dbReference type="InterPro" id="IPR050391">
    <property type="entry name" value="Mito_Metabolite_Transporter"/>
</dbReference>
<accession>A0A8J1UA43</accession>
<evidence type="ECO:0000313" key="9">
    <source>
        <dbReference type="EMBL" id="CAH1795247.1"/>
    </source>
</evidence>
<dbReference type="Gene3D" id="1.50.40.10">
    <property type="entry name" value="Mitochondrial carrier domain"/>
    <property type="match status" value="1"/>
</dbReference>
<evidence type="ECO:0000256" key="1">
    <source>
        <dbReference type="ARBA" id="ARBA00004141"/>
    </source>
</evidence>
<keyword evidence="4 8" id="KW-0812">Transmembrane</keyword>
<dbReference type="PANTHER" id="PTHR45618">
    <property type="entry name" value="MITOCHONDRIAL DICARBOXYLATE CARRIER-RELATED"/>
    <property type="match status" value="1"/>
</dbReference>
<evidence type="ECO:0000256" key="6">
    <source>
        <dbReference type="ARBA" id="ARBA00022989"/>
    </source>
</evidence>
<gene>
    <name evidence="9" type="ORF">OFUS_LOCUS19814</name>
</gene>
<evidence type="ECO:0000256" key="5">
    <source>
        <dbReference type="ARBA" id="ARBA00022737"/>
    </source>
</evidence>
<keyword evidence="6" id="KW-1133">Transmembrane helix</keyword>
<dbReference type="Pfam" id="PF00153">
    <property type="entry name" value="Mito_carr"/>
    <property type="match status" value="1"/>
</dbReference>
<dbReference type="PROSITE" id="PS50920">
    <property type="entry name" value="SOLCAR"/>
    <property type="match status" value="1"/>
</dbReference>
<dbReference type="OrthoDB" id="6126005at2759"/>
<proteinExistence type="inferred from homology"/>
<sequence length="117" mass="12797">PELILRCILGKSASMGAEKSNLANSFFFNYLLSASASAVAESATYPLDITKTRLQAQGEHDGSSKTPKQKIGMFRTAFGIAKNEGVFKLWQGLPPALLRQIGKLQWEGVLREHWGSS</sequence>